<protein>
    <submittedName>
        <fullName evidence="2">Uncharacterized protein</fullName>
    </submittedName>
</protein>
<evidence type="ECO:0000313" key="2">
    <source>
        <dbReference type="EMBL" id="KAB8074941.1"/>
    </source>
</evidence>
<evidence type="ECO:0000313" key="3">
    <source>
        <dbReference type="Proteomes" id="UP000326565"/>
    </source>
</evidence>
<proteinExistence type="predicted"/>
<accession>A0A5N5X2D2</accession>
<evidence type="ECO:0000256" key="1">
    <source>
        <dbReference type="SAM" id="SignalP"/>
    </source>
</evidence>
<dbReference type="OrthoDB" id="4186099at2759"/>
<feature type="signal peptide" evidence="1">
    <location>
        <begin position="1"/>
        <end position="19"/>
    </location>
</feature>
<dbReference type="AlphaFoldDB" id="A0A5N5X2D2"/>
<keyword evidence="3" id="KW-1185">Reference proteome</keyword>
<organism evidence="2 3">
    <name type="scientific">Aspergillus leporis</name>
    <dbReference type="NCBI Taxonomy" id="41062"/>
    <lineage>
        <taxon>Eukaryota</taxon>
        <taxon>Fungi</taxon>
        <taxon>Dikarya</taxon>
        <taxon>Ascomycota</taxon>
        <taxon>Pezizomycotina</taxon>
        <taxon>Eurotiomycetes</taxon>
        <taxon>Eurotiomycetidae</taxon>
        <taxon>Eurotiales</taxon>
        <taxon>Aspergillaceae</taxon>
        <taxon>Aspergillus</taxon>
        <taxon>Aspergillus subgen. Circumdati</taxon>
    </lineage>
</organism>
<reference evidence="2 3" key="1">
    <citation type="submission" date="2019-04" db="EMBL/GenBank/DDBJ databases">
        <title>Friends and foes A comparative genomics study of 23 Aspergillus species from section Flavi.</title>
        <authorList>
            <consortium name="DOE Joint Genome Institute"/>
            <person name="Kjaerbolling I."/>
            <person name="Vesth T."/>
            <person name="Frisvad J.C."/>
            <person name="Nybo J.L."/>
            <person name="Theobald S."/>
            <person name="Kildgaard S."/>
            <person name="Isbrandt T."/>
            <person name="Kuo A."/>
            <person name="Sato A."/>
            <person name="Lyhne E.K."/>
            <person name="Kogle M.E."/>
            <person name="Wiebenga A."/>
            <person name="Kun R.S."/>
            <person name="Lubbers R.J."/>
            <person name="Makela M.R."/>
            <person name="Barry K."/>
            <person name="Chovatia M."/>
            <person name="Clum A."/>
            <person name="Daum C."/>
            <person name="Haridas S."/>
            <person name="He G."/>
            <person name="LaButti K."/>
            <person name="Lipzen A."/>
            <person name="Mondo S."/>
            <person name="Riley R."/>
            <person name="Salamov A."/>
            <person name="Simmons B.A."/>
            <person name="Magnuson J.K."/>
            <person name="Henrissat B."/>
            <person name="Mortensen U.H."/>
            <person name="Larsen T.O."/>
            <person name="Devries R.P."/>
            <person name="Grigoriev I.V."/>
            <person name="Machida M."/>
            <person name="Baker S.E."/>
            <person name="Andersen M.R."/>
        </authorList>
    </citation>
    <scope>NUCLEOTIDE SEQUENCE [LARGE SCALE GENOMIC DNA]</scope>
    <source>
        <strain evidence="2 3">CBS 151.66</strain>
    </source>
</reference>
<dbReference type="Proteomes" id="UP000326565">
    <property type="component" value="Unassembled WGS sequence"/>
</dbReference>
<feature type="chain" id="PRO_5024914389" evidence="1">
    <location>
        <begin position="20"/>
        <end position="109"/>
    </location>
</feature>
<dbReference type="EMBL" id="ML732202">
    <property type="protein sequence ID" value="KAB8074941.1"/>
    <property type="molecule type" value="Genomic_DNA"/>
</dbReference>
<gene>
    <name evidence="2" type="ORF">BDV29DRAFT_156196</name>
</gene>
<sequence>MKIASTFGVLALYTSTAMAAYCSDHVYYCGWDLLEKGDYQREITEAFRDAGIEDPTEHQVQQSLFYCRDDYHNGVGYERTCDKCNDGGSGSDYCDSVGPVSKWTAKGAT</sequence>
<keyword evidence="1" id="KW-0732">Signal</keyword>
<name>A0A5N5X2D2_9EURO</name>